<dbReference type="Proteomes" id="UP000243719">
    <property type="component" value="Unassembled WGS sequence"/>
</dbReference>
<evidence type="ECO:0000259" key="2">
    <source>
        <dbReference type="SMART" id="SM01007"/>
    </source>
</evidence>
<dbReference type="InterPro" id="IPR001303">
    <property type="entry name" value="Aldolase_II/adducin_N"/>
</dbReference>
<dbReference type="SUPFAM" id="SSF53639">
    <property type="entry name" value="AraD/HMP-PK domain-like"/>
    <property type="match status" value="1"/>
</dbReference>
<proteinExistence type="inferred from homology"/>
<dbReference type="NCBIfam" id="NF005451">
    <property type="entry name" value="PRK07044.1"/>
    <property type="match status" value="1"/>
</dbReference>
<reference evidence="4" key="1">
    <citation type="submission" date="2016-09" db="EMBL/GenBank/DDBJ databases">
        <authorList>
            <person name="Varghese N."/>
            <person name="Submissions S."/>
        </authorList>
    </citation>
    <scope>NUCLEOTIDE SEQUENCE [LARGE SCALE GENOMIC DNA]</scope>
    <source>
        <strain evidence="4">JS23</strain>
    </source>
</reference>
<dbReference type="Gene3D" id="3.40.225.10">
    <property type="entry name" value="Class II aldolase/adducin N-terminal domain"/>
    <property type="match status" value="1"/>
</dbReference>
<dbReference type="RefSeq" id="WP_091905534.1">
    <property type="nucleotide sequence ID" value="NZ_FNLO01000002.1"/>
</dbReference>
<accession>A0A1H2PL87</accession>
<dbReference type="GO" id="GO:0005856">
    <property type="term" value="C:cytoskeleton"/>
    <property type="evidence" value="ECO:0007669"/>
    <property type="project" value="TreeGrafter"/>
</dbReference>
<dbReference type="InterPro" id="IPR051017">
    <property type="entry name" value="Aldolase-II_Adducin_sf"/>
</dbReference>
<feature type="domain" description="Class II aldolase/adducin N-terminal" evidence="2">
    <location>
        <begin position="24"/>
        <end position="206"/>
    </location>
</feature>
<evidence type="ECO:0000313" key="3">
    <source>
        <dbReference type="EMBL" id="SDV47212.1"/>
    </source>
</evidence>
<gene>
    <name evidence="3" type="ORF">SAMN05216551_102370</name>
</gene>
<dbReference type="OrthoDB" id="8859181at2"/>
<dbReference type="InterPro" id="IPR036409">
    <property type="entry name" value="Aldolase_II/adducin_N_sf"/>
</dbReference>
<dbReference type="EMBL" id="FNLO01000002">
    <property type="protein sequence ID" value="SDV47212.1"/>
    <property type="molecule type" value="Genomic_DNA"/>
</dbReference>
<organism evidence="3 4">
    <name type="scientific">Chitinasiproducens palmae</name>
    <dbReference type="NCBI Taxonomy" id="1770053"/>
    <lineage>
        <taxon>Bacteria</taxon>
        <taxon>Pseudomonadati</taxon>
        <taxon>Pseudomonadota</taxon>
        <taxon>Betaproteobacteria</taxon>
        <taxon>Burkholderiales</taxon>
        <taxon>Burkholderiaceae</taxon>
        <taxon>Chitinasiproducens</taxon>
    </lineage>
</organism>
<dbReference type="STRING" id="1770053.SAMN05216551_102370"/>
<dbReference type="PANTHER" id="PTHR10672">
    <property type="entry name" value="ADDUCIN"/>
    <property type="match status" value="1"/>
</dbReference>
<keyword evidence="4" id="KW-1185">Reference proteome</keyword>
<comment type="similarity">
    <text evidence="1">Belongs to the aldolase class II family.</text>
</comment>
<dbReference type="GO" id="GO:0051015">
    <property type="term" value="F:actin filament binding"/>
    <property type="evidence" value="ECO:0007669"/>
    <property type="project" value="TreeGrafter"/>
</dbReference>
<evidence type="ECO:0000313" key="4">
    <source>
        <dbReference type="Proteomes" id="UP000243719"/>
    </source>
</evidence>
<dbReference type="Pfam" id="PF00596">
    <property type="entry name" value="Aldolase_II"/>
    <property type="match status" value="1"/>
</dbReference>
<sequence>MDIRYNAAVSVRDQVSEQEWQTRIELAACYRLMPIFGLSDLIYNHITARVPGEGERILINPYGFMYEEITASSLLTIDLEGNELLNPLAGTYGLNQAGYVIHSAVHAARPDVKCVIHTHSRASMAVGALECGLLPLSQTAMRFEPVAYHDYQGVAIDLDERKSLAEHLGNAEVMFLRNHGVLVASASIAQAFNAAYWLENACRAQVDAMSCNTKLHLPTDEVVAKTNHLYKPTTRRPYGEMEWPAMLRFLDRRDPSFRD</sequence>
<dbReference type="PANTHER" id="PTHR10672:SF3">
    <property type="entry name" value="PROTEIN HU-LI TAI SHAO"/>
    <property type="match status" value="1"/>
</dbReference>
<dbReference type="SMART" id="SM01007">
    <property type="entry name" value="Aldolase_II"/>
    <property type="match status" value="1"/>
</dbReference>
<protein>
    <submittedName>
        <fullName evidence="3">Ribulose-5-phosphate 4-epimerase/Fuculose-1-phosphate aldolase</fullName>
    </submittedName>
</protein>
<evidence type="ECO:0000256" key="1">
    <source>
        <dbReference type="ARBA" id="ARBA00037961"/>
    </source>
</evidence>
<dbReference type="AlphaFoldDB" id="A0A1H2PL87"/>
<name>A0A1H2PL87_9BURK</name>